<evidence type="ECO:0000259" key="2">
    <source>
        <dbReference type="Pfam" id="PF04389"/>
    </source>
</evidence>
<keyword evidence="3" id="KW-0645">Protease</keyword>
<name>A0A1H6BFS0_9BACT</name>
<dbReference type="PANTHER" id="PTHR12147:SF26">
    <property type="entry name" value="PEPTIDASE M28 DOMAIN-CONTAINING PROTEIN"/>
    <property type="match status" value="1"/>
</dbReference>
<keyword evidence="4" id="KW-1185">Reference proteome</keyword>
<dbReference type="OrthoDB" id="9778250at2"/>
<feature type="signal peptide" evidence="1">
    <location>
        <begin position="1"/>
        <end position="21"/>
    </location>
</feature>
<organism evidence="3 4">
    <name type="scientific">Bryocella elongata</name>
    <dbReference type="NCBI Taxonomy" id="863522"/>
    <lineage>
        <taxon>Bacteria</taxon>
        <taxon>Pseudomonadati</taxon>
        <taxon>Acidobacteriota</taxon>
        <taxon>Terriglobia</taxon>
        <taxon>Terriglobales</taxon>
        <taxon>Acidobacteriaceae</taxon>
        <taxon>Bryocella</taxon>
    </lineage>
</organism>
<dbReference type="Gene3D" id="3.40.630.10">
    <property type="entry name" value="Zn peptidases"/>
    <property type="match status" value="1"/>
</dbReference>
<dbReference type="Pfam" id="PF04389">
    <property type="entry name" value="Peptidase_M28"/>
    <property type="match status" value="1"/>
</dbReference>
<dbReference type="SUPFAM" id="SSF53187">
    <property type="entry name" value="Zn-dependent exopeptidases"/>
    <property type="match status" value="1"/>
</dbReference>
<keyword evidence="3" id="KW-0378">Hydrolase</keyword>
<evidence type="ECO:0000256" key="1">
    <source>
        <dbReference type="SAM" id="SignalP"/>
    </source>
</evidence>
<proteinExistence type="predicted"/>
<dbReference type="InterPro" id="IPR007484">
    <property type="entry name" value="Peptidase_M28"/>
</dbReference>
<gene>
    <name evidence="3" type="ORF">SAMN05421819_3668</name>
</gene>
<dbReference type="EMBL" id="FNVA01000007">
    <property type="protein sequence ID" value="SEG59492.1"/>
    <property type="molecule type" value="Genomic_DNA"/>
</dbReference>
<dbReference type="GO" id="GO:0004180">
    <property type="term" value="F:carboxypeptidase activity"/>
    <property type="evidence" value="ECO:0007669"/>
    <property type="project" value="UniProtKB-KW"/>
</dbReference>
<reference evidence="3 4" key="1">
    <citation type="submission" date="2016-10" db="EMBL/GenBank/DDBJ databases">
        <authorList>
            <person name="de Groot N.N."/>
        </authorList>
    </citation>
    <scope>NUCLEOTIDE SEQUENCE [LARGE SCALE GENOMIC DNA]</scope>
    <source>
        <strain evidence="3 4">DSM 22489</strain>
    </source>
</reference>
<dbReference type="RefSeq" id="WP_103934545.1">
    <property type="nucleotide sequence ID" value="NZ_FNVA01000007.1"/>
</dbReference>
<protein>
    <submittedName>
        <fullName evidence="3">Zn-dependent amino-or carboxypeptidase, M28 family</fullName>
    </submittedName>
</protein>
<keyword evidence="3" id="KW-0121">Carboxypeptidase</keyword>
<feature type="chain" id="PRO_5009293800" evidence="1">
    <location>
        <begin position="22"/>
        <end position="521"/>
    </location>
</feature>
<evidence type="ECO:0000313" key="3">
    <source>
        <dbReference type="EMBL" id="SEG59492.1"/>
    </source>
</evidence>
<accession>A0A1H6BFS0</accession>
<dbReference type="AlphaFoldDB" id="A0A1H6BFS0"/>
<dbReference type="GO" id="GO:0008235">
    <property type="term" value="F:metalloexopeptidase activity"/>
    <property type="evidence" value="ECO:0007669"/>
    <property type="project" value="InterPro"/>
</dbReference>
<keyword evidence="1" id="KW-0732">Signal</keyword>
<dbReference type="Gene3D" id="3.50.30.30">
    <property type="match status" value="1"/>
</dbReference>
<dbReference type="Proteomes" id="UP000236728">
    <property type="component" value="Unassembled WGS sequence"/>
</dbReference>
<dbReference type="InterPro" id="IPR045175">
    <property type="entry name" value="M28_fam"/>
</dbReference>
<dbReference type="PANTHER" id="PTHR12147">
    <property type="entry name" value="METALLOPEPTIDASE M28 FAMILY MEMBER"/>
    <property type="match status" value="1"/>
</dbReference>
<dbReference type="GO" id="GO:0006508">
    <property type="term" value="P:proteolysis"/>
    <property type="evidence" value="ECO:0007669"/>
    <property type="project" value="InterPro"/>
</dbReference>
<sequence length="521" mass="56143">MRTLSGVLCGVLLAAASSSYAQEHPRDGAIHDVDTKAWWHTTEALSNDGMEGRDTGSEAYLRAAAYVVKRFEAAGLKPAGESGGYLQNVPLHQVEIDAKTAWIVVNEGEKSSNTFRLRFLEDITAAVNEATPVDTTGDLVFRGYCGKDALGADVAGKVVVCFGTKREGLPSGAERARNVQGAGGVAIVNVDDPYFSIEPPRWPFAYARSVTIHEAGTAPREGRGGKPFVSFTLSAEAFTKMLAGSGQDAAAILKAGGAKQPLPSFDLTGRSLSAHLEKHAKEISSPNVIGLLEGSDPALKDEVLVIAAHLDGYGYGEPVKGDNLYNGTLDDAAYVALVIQYADDVKAGRLPKPKRSVLVCAFTGEEKGLLGSNYFVAHPTIDFSKIVADINLDQLRPLFPLHILTAPGVDITTLGATARAVGKPMGIEIRDDMEPERGLLRRADNFPFLNKGVPAIGFIFGYDAGTDAEKRYREWYQVRYHRPQDDLTQPMDFDAATKFDTFFYKLVGTVADGARPEMVKK</sequence>
<feature type="domain" description="Peptidase M28" evidence="2">
    <location>
        <begin position="287"/>
        <end position="496"/>
    </location>
</feature>
<evidence type="ECO:0000313" key="4">
    <source>
        <dbReference type="Proteomes" id="UP000236728"/>
    </source>
</evidence>